<dbReference type="PANTHER" id="PTHR33048:SF47">
    <property type="entry name" value="INTEGRAL MEMBRANE PROTEIN-RELATED"/>
    <property type="match status" value="1"/>
</dbReference>
<comment type="similarity">
    <text evidence="5">Belongs to the SAT4 family.</text>
</comment>
<evidence type="ECO:0000256" key="3">
    <source>
        <dbReference type="ARBA" id="ARBA00022989"/>
    </source>
</evidence>
<evidence type="ECO:0000259" key="7">
    <source>
        <dbReference type="Pfam" id="PF20684"/>
    </source>
</evidence>
<evidence type="ECO:0000256" key="6">
    <source>
        <dbReference type="SAM" id="Phobius"/>
    </source>
</evidence>
<evidence type="ECO:0000313" key="8">
    <source>
        <dbReference type="EMBL" id="KAF2439422.1"/>
    </source>
</evidence>
<evidence type="ECO:0000256" key="4">
    <source>
        <dbReference type="ARBA" id="ARBA00023136"/>
    </source>
</evidence>
<dbReference type="OrthoDB" id="4682787at2759"/>
<evidence type="ECO:0000256" key="2">
    <source>
        <dbReference type="ARBA" id="ARBA00022692"/>
    </source>
</evidence>
<feature type="transmembrane region" description="Helical" evidence="6">
    <location>
        <begin position="209"/>
        <end position="230"/>
    </location>
</feature>
<feature type="transmembrane region" description="Helical" evidence="6">
    <location>
        <begin position="92"/>
        <end position="113"/>
    </location>
</feature>
<dbReference type="GO" id="GO:0016020">
    <property type="term" value="C:membrane"/>
    <property type="evidence" value="ECO:0007669"/>
    <property type="project" value="UniProtKB-SubCell"/>
</dbReference>
<keyword evidence="9" id="KW-1185">Reference proteome</keyword>
<proteinExistence type="inferred from homology"/>
<dbReference type="PANTHER" id="PTHR33048">
    <property type="entry name" value="PTH11-LIKE INTEGRAL MEMBRANE PROTEIN (AFU_ORTHOLOGUE AFUA_5G11245)"/>
    <property type="match status" value="1"/>
</dbReference>
<dbReference type="AlphaFoldDB" id="A0A9P4P8Y9"/>
<feature type="transmembrane region" description="Helical" evidence="6">
    <location>
        <begin position="175"/>
        <end position="194"/>
    </location>
</feature>
<protein>
    <recommendedName>
        <fullName evidence="7">Rhodopsin domain-containing protein</fullName>
    </recommendedName>
</protein>
<organism evidence="8 9">
    <name type="scientific">Karstenula rhodostoma CBS 690.94</name>
    <dbReference type="NCBI Taxonomy" id="1392251"/>
    <lineage>
        <taxon>Eukaryota</taxon>
        <taxon>Fungi</taxon>
        <taxon>Dikarya</taxon>
        <taxon>Ascomycota</taxon>
        <taxon>Pezizomycotina</taxon>
        <taxon>Dothideomycetes</taxon>
        <taxon>Pleosporomycetidae</taxon>
        <taxon>Pleosporales</taxon>
        <taxon>Massarineae</taxon>
        <taxon>Didymosphaeriaceae</taxon>
        <taxon>Karstenula</taxon>
    </lineage>
</organism>
<evidence type="ECO:0000256" key="5">
    <source>
        <dbReference type="ARBA" id="ARBA00038359"/>
    </source>
</evidence>
<feature type="transmembrane region" description="Helical" evidence="6">
    <location>
        <begin position="59"/>
        <end position="80"/>
    </location>
</feature>
<keyword evidence="3 6" id="KW-1133">Transmembrane helix</keyword>
<sequence length="321" mass="36363">MPATRNAPVRIDINNTQVAAIVHIACGFQISEFAPIIHSWDMRMVTFGKYLMWYRISSIFYNIAIVLIKVAMLIQVLRIFVPRGSQSKTYYVFHGLIWMNLLYYVIIVFLMIFNCQPIEKAWKPSLPGQCVDISIIAMSTAVVNLVGDLSILFLTQKVIWNLMLVERCQRLKLSLVFMAGIVPCGFAVMCLYYNDKQMHFTDFTRDSMYMSIACYGEITSGMFVLFLPVVPKFFAHLKTASGFSLLSNKRTLLSEEVGHGASRGRVEPRKKSMFHISYTQKESEEKLAINVTSTVSVRHEMAGGGGIEMVRAGMSELLDTQ</sequence>
<dbReference type="Proteomes" id="UP000799764">
    <property type="component" value="Unassembled WGS sequence"/>
</dbReference>
<evidence type="ECO:0000313" key="9">
    <source>
        <dbReference type="Proteomes" id="UP000799764"/>
    </source>
</evidence>
<keyword evidence="4 6" id="KW-0472">Membrane</keyword>
<comment type="caution">
    <text evidence="8">The sequence shown here is derived from an EMBL/GenBank/DDBJ whole genome shotgun (WGS) entry which is preliminary data.</text>
</comment>
<feature type="domain" description="Rhodopsin" evidence="7">
    <location>
        <begin position="36"/>
        <end position="234"/>
    </location>
</feature>
<keyword evidence="2 6" id="KW-0812">Transmembrane</keyword>
<gene>
    <name evidence="8" type="ORF">P171DRAFT_122386</name>
</gene>
<dbReference type="EMBL" id="MU001509">
    <property type="protein sequence ID" value="KAF2439422.1"/>
    <property type="molecule type" value="Genomic_DNA"/>
</dbReference>
<name>A0A9P4P8Y9_9PLEO</name>
<comment type="subcellular location">
    <subcellularLocation>
        <location evidence="1">Membrane</location>
        <topology evidence="1">Multi-pass membrane protein</topology>
    </subcellularLocation>
</comment>
<evidence type="ECO:0000256" key="1">
    <source>
        <dbReference type="ARBA" id="ARBA00004141"/>
    </source>
</evidence>
<reference evidence="8" key="1">
    <citation type="journal article" date="2020" name="Stud. Mycol.">
        <title>101 Dothideomycetes genomes: a test case for predicting lifestyles and emergence of pathogens.</title>
        <authorList>
            <person name="Haridas S."/>
            <person name="Albert R."/>
            <person name="Binder M."/>
            <person name="Bloem J."/>
            <person name="Labutti K."/>
            <person name="Salamov A."/>
            <person name="Andreopoulos B."/>
            <person name="Baker S."/>
            <person name="Barry K."/>
            <person name="Bills G."/>
            <person name="Bluhm B."/>
            <person name="Cannon C."/>
            <person name="Castanera R."/>
            <person name="Culley D."/>
            <person name="Daum C."/>
            <person name="Ezra D."/>
            <person name="Gonzalez J."/>
            <person name="Henrissat B."/>
            <person name="Kuo A."/>
            <person name="Liang C."/>
            <person name="Lipzen A."/>
            <person name="Lutzoni F."/>
            <person name="Magnuson J."/>
            <person name="Mondo S."/>
            <person name="Nolan M."/>
            <person name="Ohm R."/>
            <person name="Pangilinan J."/>
            <person name="Park H.-J."/>
            <person name="Ramirez L."/>
            <person name="Alfaro M."/>
            <person name="Sun H."/>
            <person name="Tritt A."/>
            <person name="Yoshinaga Y."/>
            <person name="Zwiers L.-H."/>
            <person name="Turgeon B."/>
            <person name="Goodwin S."/>
            <person name="Spatafora J."/>
            <person name="Crous P."/>
            <person name="Grigoriev I."/>
        </authorList>
    </citation>
    <scope>NUCLEOTIDE SEQUENCE</scope>
    <source>
        <strain evidence="8">CBS 690.94</strain>
    </source>
</reference>
<dbReference type="InterPro" id="IPR049326">
    <property type="entry name" value="Rhodopsin_dom_fungi"/>
</dbReference>
<accession>A0A9P4P8Y9</accession>
<dbReference type="InterPro" id="IPR052337">
    <property type="entry name" value="SAT4-like"/>
</dbReference>
<dbReference type="Pfam" id="PF20684">
    <property type="entry name" value="Fung_rhodopsin"/>
    <property type="match status" value="1"/>
</dbReference>